<protein>
    <recommendedName>
        <fullName evidence="3">Antitoxin VbhA domain-containing protein</fullName>
    </recommendedName>
</protein>
<comment type="caution">
    <text evidence="1">The sequence shown here is derived from an EMBL/GenBank/DDBJ whole genome shotgun (WGS) entry which is preliminary data.</text>
</comment>
<name>A0ABS4ZS78_9MYCO</name>
<evidence type="ECO:0000313" key="1">
    <source>
        <dbReference type="EMBL" id="MBP2452329.1"/>
    </source>
</evidence>
<sequence length="77" mass="8534">MHDAVVSSVLEGATPDRTSMLRLIEFAAGRITFDQCKKQVLRARTSTLNHELTQADADYAAGNTIASEDLRKHYGLR</sequence>
<evidence type="ECO:0008006" key="3">
    <source>
        <dbReference type="Google" id="ProtNLM"/>
    </source>
</evidence>
<proteinExistence type="predicted"/>
<dbReference type="Proteomes" id="UP000694460">
    <property type="component" value="Unassembled WGS sequence"/>
</dbReference>
<reference evidence="1 2" key="1">
    <citation type="submission" date="2021-03" db="EMBL/GenBank/DDBJ databases">
        <title>Sequencing the genomes of 1000 actinobacteria strains.</title>
        <authorList>
            <person name="Klenk H.-P."/>
        </authorList>
    </citation>
    <scope>NUCLEOTIDE SEQUENCE [LARGE SCALE GENOMIC DNA]</scope>
    <source>
        <strain evidence="1 2">DSM 46713</strain>
    </source>
</reference>
<organism evidence="1 2">
    <name type="scientific">Mycolicibacterium lutetiense</name>
    <dbReference type="NCBI Taxonomy" id="1641992"/>
    <lineage>
        <taxon>Bacteria</taxon>
        <taxon>Bacillati</taxon>
        <taxon>Actinomycetota</taxon>
        <taxon>Actinomycetes</taxon>
        <taxon>Mycobacteriales</taxon>
        <taxon>Mycobacteriaceae</taxon>
        <taxon>Mycolicibacterium</taxon>
    </lineage>
</organism>
<accession>A0ABS4ZS78</accession>
<dbReference type="Gene3D" id="1.10.1220.170">
    <property type="match status" value="1"/>
</dbReference>
<dbReference type="EMBL" id="JAGIOP010000002">
    <property type="protein sequence ID" value="MBP2452329.1"/>
    <property type="molecule type" value="Genomic_DNA"/>
</dbReference>
<dbReference type="RefSeq" id="WP_209916453.1">
    <property type="nucleotide sequence ID" value="NZ_JAGIOP010000002.1"/>
</dbReference>
<evidence type="ECO:0000313" key="2">
    <source>
        <dbReference type="Proteomes" id="UP000694460"/>
    </source>
</evidence>
<keyword evidence="2" id="KW-1185">Reference proteome</keyword>
<gene>
    <name evidence="1" type="ORF">JOF57_002242</name>
</gene>